<dbReference type="AlphaFoldDB" id="A0A101HY69"/>
<feature type="non-terminal residue" evidence="1">
    <location>
        <position position="1"/>
    </location>
</feature>
<dbReference type="PATRIC" id="fig|1236046.5.peg.1812"/>
<evidence type="ECO:0000313" key="1">
    <source>
        <dbReference type="EMBL" id="KUK84979.1"/>
    </source>
</evidence>
<proteinExistence type="predicted"/>
<accession>A0A101HY69</accession>
<comment type="caution">
    <text evidence="1">The sequence shown here is derived from an EMBL/GenBank/DDBJ whole genome shotgun (WGS) entry which is preliminary data.</text>
</comment>
<reference evidence="2" key="1">
    <citation type="journal article" date="2015" name="MBio">
        <title>Genome-Resolved Metagenomic Analysis Reveals Roles for Candidate Phyla and Other Microbial Community Members in Biogeochemical Transformations in Oil Reservoirs.</title>
        <authorList>
            <person name="Hu P."/>
            <person name="Tom L."/>
            <person name="Singh A."/>
            <person name="Thomas B.C."/>
            <person name="Baker B.J."/>
            <person name="Piceno Y.M."/>
            <person name="Andersen G.L."/>
            <person name="Banfield J.F."/>
        </authorList>
    </citation>
    <scope>NUCLEOTIDE SEQUENCE [LARGE SCALE GENOMIC DNA]</scope>
</reference>
<evidence type="ECO:0000313" key="2">
    <source>
        <dbReference type="Proteomes" id="UP000055014"/>
    </source>
</evidence>
<name>A0A101HY69_9BACT</name>
<protein>
    <submittedName>
        <fullName evidence="1">Phage SPO1 DNA polymerase-related protein</fullName>
    </submittedName>
</protein>
<gene>
    <name evidence="1" type="ORF">XE02_1567</name>
</gene>
<dbReference type="EMBL" id="LGGW01000222">
    <property type="protein sequence ID" value="KUK84979.1"/>
    <property type="molecule type" value="Genomic_DNA"/>
</dbReference>
<organism evidence="1 2">
    <name type="scientific">Mesotoga infera</name>
    <dbReference type="NCBI Taxonomy" id="1236046"/>
    <lineage>
        <taxon>Bacteria</taxon>
        <taxon>Thermotogati</taxon>
        <taxon>Thermotogota</taxon>
        <taxon>Thermotogae</taxon>
        <taxon>Kosmotogales</taxon>
        <taxon>Kosmotogaceae</taxon>
        <taxon>Mesotoga</taxon>
    </lineage>
</organism>
<sequence>KKGSPKWYAYLDMRIIGIMYRALKQGKSVEEVTKTIEEKIKSLENAGGS</sequence>
<dbReference type="Proteomes" id="UP000055014">
    <property type="component" value="Unassembled WGS sequence"/>
</dbReference>